<dbReference type="Proteomes" id="UP000024635">
    <property type="component" value="Unassembled WGS sequence"/>
</dbReference>
<protein>
    <recommendedName>
        <fullName evidence="3">C-type lectin domain-containing protein</fullName>
    </recommendedName>
</protein>
<comment type="caution">
    <text evidence="1">The sequence shown here is derived from an EMBL/GenBank/DDBJ whole genome shotgun (WGS) entry which is preliminary data.</text>
</comment>
<proteinExistence type="predicted"/>
<reference evidence="2" key="1">
    <citation type="journal article" date="2015" name="Nat. Genet.">
        <title>The genome and transcriptome of the zoonotic hookworm Ancylostoma ceylanicum identify infection-specific gene families.</title>
        <authorList>
            <person name="Schwarz E.M."/>
            <person name="Hu Y."/>
            <person name="Antoshechkin I."/>
            <person name="Miller M.M."/>
            <person name="Sternberg P.W."/>
            <person name="Aroian R.V."/>
        </authorList>
    </citation>
    <scope>NUCLEOTIDE SEQUENCE</scope>
    <source>
        <strain evidence="2">HY135</strain>
    </source>
</reference>
<keyword evidence="2" id="KW-1185">Reference proteome</keyword>
<accession>A0A016S497</accession>
<organism evidence="1 2">
    <name type="scientific">Ancylostoma ceylanicum</name>
    <dbReference type="NCBI Taxonomy" id="53326"/>
    <lineage>
        <taxon>Eukaryota</taxon>
        <taxon>Metazoa</taxon>
        <taxon>Ecdysozoa</taxon>
        <taxon>Nematoda</taxon>
        <taxon>Chromadorea</taxon>
        <taxon>Rhabditida</taxon>
        <taxon>Rhabditina</taxon>
        <taxon>Rhabditomorpha</taxon>
        <taxon>Strongyloidea</taxon>
        <taxon>Ancylostomatidae</taxon>
        <taxon>Ancylostomatinae</taxon>
        <taxon>Ancylostoma</taxon>
    </lineage>
</organism>
<dbReference type="OrthoDB" id="5845844at2759"/>
<evidence type="ECO:0000313" key="1">
    <source>
        <dbReference type="EMBL" id="EYB85468.1"/>
    </source>
</evidence>
<gene>
    <name evidence="1" type="primary">Acey_s0297.g1724</name>
    <name evidence="1" type="ORF">Y032_0297g1724</name>
</gene>
<evidence type="ECO:0000313" key="2">
    <source>
        <dbReference type="Proteomes" id="UP000024635"/>
    </source>
</evidence>
<dbReference type="EMBL" id="JARK01001633">
    <property type="protein sequence ID" value="EYB85468.1"/>
    <property type="molecule type" value="Genomic_DNA"/>
</dbReference>
<dbReference type="AlphaFoldDB" id="A0A016S497"/>
<name>A0A016S497_9BILA</name>
<evidence type="ECO:0008006" key="3">
    <source>
        <dbReference type="Google" id="ProtNLM"/>
    </source>
</evidence>
<sequence>MLWKPNWNRHHNIKTVKEDYASDVCLFDVNVSLGSSIYQNDSCIDRISSVCTCINTSLSQGVIITNMNLRTALATLFLVATVYAQGHLVLTEQFTWKAATNGAVFTCGFSSTKG</sequence>